<gene>
    <name evidence="9" type="ORF">METZ01_LOCUS458255</name>
</gene>
<evidence type="ECO:0000256" key="4">
    <source>
        <dbReference type="ARBA" id="ARBA00022832"/>
    </source>
</evidence>
<dbReference type="InterPro" id="IPR004568">
    <property type="entry name" value="Ppantetheine-prot_Trfase_dom"/>
</dbReference>
<dbReference type="Gene3D" id="3.90.470.20">
    <property type="entry name" value="4'-phosphopantetheinyl transferase domain"/>
    <property type="match status" value="1"/>
</dbReference>
<dbReference type="SUPFAM" id="SSF56214">
    <property type="entry name" value="4'-phosphopantetheinyl transferase"/>
    <property type="match status" value="1"/>
</dbReference>
<evidence type="ECO:0000259" key="8">
    <source>
        <dbReference type="Pfam" id="PF01648"/>
    </source>
</evidence>
<keyword evidence="4" id="KW-0276">Fatty acid metabolism</keyword>
<dbReference type="InterPro" id="IPR002582">
    <property type="entry name" value="ACPS"/>
</dbReference>
<evidence type="ECO:0000256" key="1">
    <source>
        <dbReference type="ARBA" id="ARBA00022516"/>
    </source>
</evidence>
<dbReference type="GO" id="GO:0008897">
    <property type="term" value="F:holo-[acyl-carrier-protein] synthase activity"/>
    <property type="evidence" value="ECO:0007669"/>
    <property type="project" value="InterPro"/>
</dbReference>
<dbReference type="EMBL" id="UINC01190988">
    <property type="protein sequence ID" value="SVE05401.1"/>
    <property type="molecule type" value="Genomic_DNA"/>
</dbReference>
<dbReference type="GO" id="GO:0006633">
    <property type="term" value="P:fatty acid biosynthetic process"/>
    <property type="evidence" value="ECO:0007669"/>
    <property type="project" value="UniProtKB-KW"/>
</dbReference>
<evidence type="ECO:0000256" key="6">
    <source>
        <dbReference type="ARBA" id="ARBA00023098"/>
    </source>
</evidence>
<dbReference type="NCBIfam" id="TIGR00556">
    <property type="entry name" value="pantethn_trn"/>
    <property type="match status" value="1"/>
</dbReference>
<sequence>MIYGIGVDLVDINRINRLLEKNESKFLSRCFTDHEVEYSKNFSDPSKRLAARFAAKEAVMKSLGCGWRQLNWKDIEITGGGKPTVKLINKASEKLSEKKIDSIHVSLSHEENKAIAFAVSEKK</sequence>
<dbReference type="AlphaFoldDB" id="A0A383ACQ9"/>
<dbReference type="HAMAP" id="MF_00101">
    <property type="entry name" value="AcpS"/>
    <property type="match status" value="1"/>
</dbReference>
<proteinExistence type="inferred from homology"/>
<dbReference type="InterPro" id="IPR037143">
    <property type="entry name" value="4-PPantetheinyl_Trfase_dom_sf"/>
</dbReference>
<keyword evidence="1" id="KW-0444">Lipid biosynthesis</keyword>
<keyword evidence="3" id="KW-0479">Metal-binding</keyword>
<evidence type="ECO:0000256" key="5">
    <source>
        <dbReference type="ARBA" id="ARBA00022842"/>
    </source>
</evidence>
<keyword evidence="6" id="KW-0443">Lipid metabolism</keyword>
<reference evidence="9" key="1">
    <citation type="submission" date="2018-05" db="EMBL/GenBank/DDBJ databases">
        <authorList>
            <person name="Lanie J.A."/>
            <person name="Ng W.-L."/>
            <person name="Kazmierczak K.M."/>
            <person name="Andrzejewski T.M."/>
            <person name="Davidsen T.M."/>
            <person name="Wayne K.J."/>
            <person name="Tettelin H."/>
            <person name="Glass J.I."/>
            <person name="Rusch D."/>
            <person name="Podicherti R."/>
            <person name="Tsui H.-C.T."/>
            <person name="Winkler M.E."/>
        </authorList>
    </citation>
    <scope>NUCLEOTIDE SEQUENCE</scope>
</reference>
<keyword evidence="5" id="KW-0460">Magnesium</keyword>
<feature type="domain" description="4'-phosphopantetheinyl transferase" evidence="8">
    <location>
        <begin position="4"/>
        <end position="93"/>
    </location>
</feature>
<dbReference type="GO" id="GO:0000287">
    <property type="term" value="F:magnesium ion binding"/>
    <property type="evidence" value="ECO:0007669"/>
    <property type="project" value="InterPro"/>
</dbReference>
<evidence type="ECO:0000256" key="7">
    <source>
        <dbReference type="ARBA" id="ARBA00023160"/>
    </source>
</evidence>
<organism evidence="9">
    <name type="scientific">marine metagenome</name>
    <dbReference type="NCBI Taxonomy" id="408172"/>
    <lineage>
        <taxon>unclassified sequences</taxon>
        <taxon>metagenomes</taxon>
        <taxon>ecological metagenomes</taxon>
    </lineage>
</organism>
<name>A0A383ACQ9_9ZZZZ</name>
<evidence type="ECO:0000256" key="3">
    <source>
        <dbReference type="ARBA" id="ARBA00022723"/>
    </source>
</evidence>
<dbReference type="InterPro" id="IPR008278">
    <property type="entry name" value="4-PPantetheinyl_Trfase_dom"/>
</dbReference>
<evidence type="ECO:0000256" key="2">
    <source>
        <dbReference type="ARBA" id="ARBA00022679"/>
    </source>
</evidence>
<evidence type="ECO:0000313" key="9">
    <source>
        <dbReference type="EMBL" id="SVE05401.1"/>
    </source>
</evidence>
<dbReference type="NCBIfam" id="TIGR00516">
    <property type="entry name" value="acpS"/>
    <property type="match status" value="1"/>
</dbReference>
<accession>A0A383ACQ9</accession>
<protein>
    <recommendedName>
        <fullName evidence="8">4'-phosphopantetheinyl transferase domain-containing protein</fullName>
    </recommendedName>
</protein>
<keyword evidence="2" id="KW-0808">Transferase</keyword>
<dbReference type="Pfam" id="PF01648">
    <property type="entry name" value="ACPS"/>
    <property type="match status" value="1"/>
</dbReference>
<keyword evidence="7" id="KW-0275">Fatty acid biosynthesis</keyword>